<dbReference type="AlphaFoldDB" id="A0A5N6LAT1"/>
<reference evidence="2 3" key="1">
    <citation type="submission" date="2019-05" db="EMBL/GenBank/DDBJ databases">
        <title>Mikania micrantha, genome provides insights into the molecular mechanism of rapid growth.</title>
        <authorList>
            <person name="Liu B."/>
        </authorList>
    </citation>
    <scope>NUCLEOTIDE SEQUENCE [LARGE SCALE GENOMIC DNA]</scope>
    <source>
        <strain evidence="2">NLD-2019</strain>
        <tissue evidence="2">Leaf</tissue>
    </source>
</reference>
<evidence type="ECO:0000256" key="1">
    <source>
        <dbReference type="SAM" id="MobiDB-lite"/>
    </source>
</evidence>
<name>A0A5N6LAT1_9ASTR</name>
<organism evidence="2 3">
    <name type="scientific">Mikania micrantha</name>
    <name type="common">bitter vine</name>
    <dbReference type="NCBI Taxonomy" id="192012"/>
    <lineage>
        <taxon>Eukaryota</taxon>
        <taxon>Viridiplantae</taxon>
        <taxon>Streptophyta</taxon>
        <taxon>Embryophyta</taxon>
        <taxon>Tracheophyta</taxon>
        <taxon>Spermatophyta</taxon>
        <taxon>Magnoliopsida</taxon>
        <taxon>eudicotyledons</taxon>
        <taxon>Gunneridae</taxon>
        <taxon>Pentapetalae</taxon>
        <taxon>asterids</taxon>
        <taxon>campanulids</taxon>
        <taxon>Asterales</taxon>
        <taxon>Asteraceae</taxon>
        <taxon>Asteroideae</taxon>
        <taxon>Heliantheae alliance</taxon>
        <taxon>Eupatorieae</taxon>
        <taxon>Mikania</taxon>
    </lineage>
</organism>
<gene>
    <name evidence="2" type="ORF">E3N88_45074</name>
</gene>
<evidence type="ECO:0000313" key="3">
    <source>
        <dbReference type="Proteomes" id="UP000326396"/>
    </source>
</evidence>
<dbReference type="Proteomes" id="UP000326396">
    <property type="component" value="Unassembled WGS sequence"/>
</dbReference>
<feature type="region of interest" description="Disordered" evidence="1">
    <location>
        <begin position="271"/>
        <end position="328"/>
    </location>
</feature>
<dbReference type="EMBL" id="SZYD01002116">
    <property type="protein sequence ID" value="KAC9916964.1"/>
    <property type="molecule type" value="Genomic_DNA"/>
</dbReference>
<comment type="caution">
    <text evidence="2">The sequence shown here is derived from an EMBL/GenBank/DDBJ whole genome shotgun (WGS) entry which is preliminary data.</text>
</comment>
<accession>A0A5N6LAT1</accession>
<feature type="compositionally biased region" description="Basic and acidic residues" evidence="1">
    <location>
        <begin position="296"/>
        <end position="309"/>
    </location>
</feature>
<dbReference type="OrthoDB" id="1750800at2759"/>
<protein>
    <submittedName>
        <fullName evidence="2">Uncharacterized protein</fullName>
    </submittedName>
</protein>
<sequence>MTSGPASPPCPLNVWRATWDVRDHQMHAAAKDFKFKESVPAPKFERINPGKFGRFGSSTTWNTNHSGMGRSFKDVVLNSSFQYGEKELILNSFRPQALAVWGNDVLIGRAIDLQSLCGLGDWAMQIHSLRGMRYLGGLYVMIHLSGTMHAEKIISESQSWDAWFSKLYRWDGKSIPYERIAWLKVFGVPPILWDPVVINQLGEKVGKLLSKSEASLSDQNLSQDCLAVLVSDGKLIYEKINIRWEGKTFVCWLVEDTRAWAPDYVTGGDVVPDSEAAVPGSGTSVPESGGADGSPMDDRPSRGEMERRMGNSNAVPINEKLHGKKIWG</sequence>
<keyword evidence="3" id="KW-1185">Reference proteome</keyword>
<proteinExistence type="predicted"/>
<evidence type="ECO:0000313" key="2">
    <source>
        <dbReference type="EMBL" id="KAC9916964.1"/>
    </source>
</evidence>